<dbReference type="SFLD" id="SFLDG01017">
    <property type="entry name" value="Polyprenyl_Transferase_Like"/>
    <property type="match status" value="1"/>
</dbReference>
<dbReference type="PANTHER" id="PTHR43281:SF1">
    <property type="entry name" value="FARNESYL DIPHOSPHATE SYNTHASE"/>
    <property type="match status" value="1"/>
</dbReference>
<evidence type="ECO:0000256" key="4">
    <source>
        <dbReference type="ARBA" id="ARBA00015100"/>
    </source>
</evidence>
<accession>A0A0R2JDY9</accession>
<dbReference type="Pfam" id="PF00348">
    <property type="entry name" value="polyprenyl_synt"/>
    <property type="match status" value="1"/>
</dbReference>
<evidence type="ECO:0000313" key="13">
    <source>
        <dbReference type="EMBL" id="KRN75566.1"/>
    </source>
</evidence>
<evidence type="ECO:0000256" key="1">
    <source>
        <dbReference type="ARBA" id="ARBA00001946"/>
    </source>
</evidence>
<evidence type="ECO:0000256" key="7">
    <source>
        <dbReference type="ARBA" id="ARBA00022842"/>
    </source>
</evidence>
<dbReference type="STRING" id="1616.IV73_GL000050"/>
<dbReference type="PANTHER" id="PTHR43281">
    <property type="entry name" value="FARNESYL DIPHOSPHATE SYNTHASE"/>
    <property type="match status" value="1"/>
</dbReference>
<dbReference type="EMBL" id="JQBP01000001">
    <property type="protein sequence ID" value="KRN75566.1"/>
    <property type="molecule type" value="Genomic_DNA"/>
</dbReference>
<evidence type="ECO:0000256" key="11">
    <source>
        <dbReference type="ARBA" id="ARBA00049399"/>
    </source>
</evidence>
<dbReference type="Gene3D" id="1.10.600.10">
    <property type="entry name" value="Farnesyl Diphosphate Synthase"/>
    <property type="match status" value="1"/>
</dbReference>
<dbReference type="GO" id="GO:0046872">
    <property type="term" value="F:metal ion binding"/>
    <property type="evidence" value="ECO:0007669"/>
    <property type="project" value="UniProtKB-KW"/>
</dbReference>
<proteinExistence type="inferred from homology"/>
<sequence>MNMNFNQFTQKMHPQIEETLTHGLASVSSNNELQAALEYATLAGGKRLRPLLTLAVLQSYHVNTQAYLKAASAVELIHSYSLIHDDLPIMDDDDLRRGQPTTHRKFGAAIALLAGDALQPLAFEWLLSAEHLSSQQKLALAQTLAQAAGVGGMVGGQVEDWQMTGRTPQVAELDQIHQKKTGALITYACQAGGIMANASLVEMQALIRFGQAFGFAFQLKDDLNDWQQDKGADKNAYPALIGFKATQERLKATVEQAQQAVAELVQVSQLDWELLKTSLAYFEDVMEN</sequence>
<organism evidence="13 14">
    <name type="scientific">Weissella kandleri</name>
    <dbReference type="NCBI Taxonomy" id="1616"/>
    <lineage>
        <taxon>Bacteria</taxon>
        <taxon>Bacillati</taxon>
        <taxon>Bacillota</taxon>
        <taxon>Bacilli</taxon>
        <taxon>Lactobacillales</taxon>
        <taxon>Lactobacillaceae</taxon>
        <taxon>Weissella</taxon>
    </lineage>
</organism>
<dbReference type="FunFam" id="1.10.600.10:FF:000001">
    <property type="entry name" value="Geranylgeranyl diphosphate synthase"/>
    <property type="match status" value="1"/>
</dbReference>
<dbReference type="GO" id="GO:0016114">
    <property type="term" value="P:terpenoid biosynthetic process"/>
    <property type="evidence" value="ECO:0007669"/>
    <property type="project" value="UniProtKB-ARBA"/>
</dbReference>
<dbReference type="PATRIC" id="fig|1616.3.peg.50"/>
<keyword evidence="8" id="KW-0414">Isoprene biosynthesis</keyword>
<comment type="caution">
    <text evidence="13">The sequence shown here is derived from an EMBL/GenBank/DDBJ whole genome shotgun (WGS) entry which is preliminary data.</text>
</comment>
<comment type="catalytic activity">
    <reaction evidence="11">
        <text>isopentenyl diphosphate + (2E)-geranyl diphosphate = (2E,6E)-farnesyl diphosphate + diphosphate</text>
        <dbReference type="Rhea" id="RHEA:19361"/>
        <dbReference type="ChEBI" id="CHEBI:33019"/>
        <dbReference type="ChEBI" id="CHEBI:58057"/>
        <dbReference type="ChEBI" id="CHEBI:128769"/>
        <dbReference type="ChEBI" id="CHEBI:175763"/>
        <dbReference type="EC" id="2.5.1.10"/>
    </reaction>
</comment>
<keyword evidence="14" id="KW-1185">Reference proteome</keyword>
<evidence type="ECO:0000256" key="5">
    <source>
        <dbReference type="ARBA" id="ARBA00022679"/>
    </source>
</evidence>
<evidence type="ECO:0000256" key="10">
    <source>
        <dbReference type="ARBA" id="ARBA00032873"/>
    </source>
</evidence>
<evidence type="ECO:0000256" key="9">
    <source>
        <dbReference type="ARBA" id="ARBA00032380"/>
    </source>
</evidence>
<comment type="similarity">
    <text evidence="2 12">Belongs to the FPP/GGPP synthase family.</text>
</comment>
<gene>
    <name evidence="13" type="ORF">IV73_GL000050</name>
</gene>
<evidence type="ECO:0000256" key="6">
    <source>
        <dbReference type="ARBA" id="ARBA00022723"/>
    </source>
</evidence>
<evidence type="ECO:0000256" key="2">
    <source>
        <dbReference type="ARBA" id="ARBA00006706"/>
    </source>
</evidence>
<dbReference type="InterPro" id="IPR033749">
    <property type="entry name" value="Polyprenyl_synt_CS"/>
</dbReference>
<dbReference type="PROSITE" id="PS00444">
    <property type="entry name" value="POLYPRENYL_SYNTHASE_2"/>
    <property type="match status" value="1"/>
</dbReference>
<dbReference type="EC" id="2.5.1.10" evidence="3"/>
<name>A0A0R2JDY9_9LACO</name>
<protein>
    <recommendedName>
        <fullName evidence="4">Farnesyl diphosphate synthase</fullName>
        <ecNumber evidence="3">2.5.1.10</ecNumber>
    </recommendedName>
    <alternativeName>
        <fullName evidence="10">(2E,6E)-farnesyl diphosphate synthase</fullName>
    </alternativeName>
    <alternativeName>
        <fullName evidence="9">Geranyltranstransferase</fullName>
    </alternativeName>
</protein>
<dbReference type="SFLD" id="SFLDS00005">
    <property type="entry name" value="Isoprenoid_Synthase_Type_I"/>
    <property type="match status" value="1"/>
</dbReference>
<evidence type="ECO:0000256" key="3">
    <source>
        <dbReference type="ARBA" id="ARBA00012439"/>
    </source>
</evidence>
<dbReference type="GO" id="GO:0004337">
    <property type="term" value="F:(2E,6E)-farnesyl diphosphate synthase activity"/>
    <property type="evidence" value="ECO:0007669"/>
    <property type="project" value="UniProtKB-EC"/>
</dbReference>
<dbReference type="InterPro" id="IPR008949">
    <property type="entry name" value="Isoprenoid_synthase_dom_sf"/>
</dbReference>
<reference evidence="13 14" key="1">
    <citation type="journal article" date="2015" name="Genome Announc.">
        <title>Expanding the biotechnology potential of lactobacilli through comparative genomics of 213 strains and associated genera.</title>
        <authorList>
            <person name="Sun Z."/>
            <person name="Harris H.M."/>
            <person name="McCann A."/>
            <person name="Guo C."/>
            <person name="Argimon S."/>
            <person name="Zhang W."/>
            <person name="Yang X."/>
            <person name="Jeffery I.B."/>
            <person name="Cooney J.C."/>
            <person name="Kagawa T.F."/>
            <person name="Liu W."/>
            <person name="Song Y."/>
            <person name="Salvetti E."/>
            <person name="Wrobel A."/>
            <person name="Rasinkangas P."/>
            <person name="Parkhill J."/>
            <person name="Rea M.C."/>
            <person name="O'Sullivan O."/>
            <person name="Ritari J."/>
            <person name="Douillard F.P."/>
            <person name="Paul Ross R."/>
            <person name="Yang R."/>
            <person name="Briner A.E."/>
            <person name="Felis G.E."/>
            <person name="de Vos W.M."/>
            <person name="Barrangou R."/>
            <person name="Klaenhammer T.R."/>
            <person name="Caufield P.W."/>
            <person name="Cui Y."/>
            <person name="Zhang H."/>
            <person name="O'Toole P.W."/>
        </authorList>
    </citation>
    <scope>NUCLEOTIDE SEQUENCE [LARGE SCALE GENOMIC DNA]</scope>
    <source>
        <strain evidence="13 14">DSM 20593</strain>
    </source>
</reference>
<dbReference type="Proteomes" id="UP000051655">
    <property type="component" value="Unassembled WGS sequence"/>
</dbReference>
<comment type="cofactor">
    <cofactor evidence="1">
        <name>Mg(2+)</name>
        <dbReference type="ChEBI" id="CHEBI:18420"/>
    </cofactor>
</comment>
<dbReference type="SUPFAM" id="SSF48576">
    <property type="entry name" value="Terpenoid synthases"/>
    <property type="match status" value="1"/>
</dbReference>
<keyword evidence="6" id="KW-0479">Metal-binding</keyword>
<dbReference type="InterPro" id="IPR000092">
    <property type="entry name" value="Polyprenyl_synt"/>
</dbReference>
<evidence type="ECO:0000256" key="12">
    <source>
        <dbReference type="RuleBase" id="RU004466"/>
    </source>
</evidence>
<dbReference type="PROSITE" id="PS00723">
    <property type="entry name" value="POLYPRENYL_SYNTHASE_1"/>
    <property type="match status" value="1"/>
</dbReference>
<keyword evidence="7" id="KW-0460">Magnesium</keyword>
<keyword evidence="5 12" id="KW-0808">Transferase</keyword>
<dbReference type="AlphaFoldDB" id="A0A0R2JDY9"/>
<evidence type="ECO:0000313" key="14">
    <source>
        <dbReference type="Proteomes" id="UP000051655"/>
    </source>
</evidence>
<evidence type="ECO:0000256" key="8">
    <source>
        <dbReference type="ARBA" id="ARBA00023229"/>
    </source>
</evidence>